<evidence type="ECO:0000313" key="2">
    <source>
        <dbReference type="Proteomes" id="UP001066276"/>
    </source>
</evidence>
<gene>
    <name evidence="1" type="ORF">NDU88_006326</name>
</gene>
<sequence>MQDHVDPHRSFFPLCLNDEEELLVFGLDCNDHLQLLADEGNADSNTDSARGVFVYENADREYCRERHTDCCVHTLAETRWQEHALASVEYLNIYTQPYTGARA</sequence>
<comment type="caution">
    <text evidence="1">The sequence shown here is derived from an EMBL/GenBank/DDBJ whole genome shotgun (WGS) entry which is preliminary data.</text>
</comment>
<dbReference type="AlphaFoldDB" id="A0AAV7WA98"/>
<dbReference type="EMBL" id="JANPWB010000002">
    <property type="protein sequence ID" value="KAJ1210964.1"/>
    <property type="molecule type" value="Genomic_DNA"/>
</dbReference>
<name>A0AAV7WA98_PLEWA</name>
<reference evidence="1" key="1">
    <citation type="journal article" date="2022" name="bioRxiv">
        <title>Sequencing and chromosome-scale assembly of the giantPleurodeles waltlgenome.</title>
        <authorList>
            <person name="Brown T."/>
            <person name="Elewa A."/>
            <person name="Iarovenko S."/>
            <person name="Subramanian E."/>
            <person name="Araus A.J."/>
            <person name="Petzold A."/>
            <person name="Susuki M."/>
            <person name="Suzuki K.-i.T."/>
            <person name="Hayashi T."/>
            <person name="Toyoda A."/>
            <person name="Oliveira C."/>
            <person name="Osipova E."/>
            <person name="Leigh N.D."/>
            <person name="Simon A."/>
            <person name="Yun M.H."/>
        </authorList>
    </citation>
    <scope>NUCLEOTIDE SEQUENCE</scope>
    <source>
        <strain evidence="1">20211129_DDA</strain>
        <tissue evidence="1">Liver</tissue>
    </source>
</reference>
<proteinExistence type="predicted"/>
<organism evidence="1 2">
    <name type="scientific">Pleurodeles waltl</name>
    <name type="common">Iberian ribbed newt</name>
    <dbReference type="NCBI Taxonomy" id="8319"/>
    <lineage>
        <taxon>Eukaryota</taxon>
        <taxon>Metazoa</taxon>
        <taxon>Chordata</taxon>
        <taxon>Craniata</taxon>
        <taxon>Vertebrata</taxon>
        <taxon>Euteleostomi</taxon>
        <taxon>Amphibia</taxon>
        <taxon>Batrachia</taxon>
        <taxon>Caudata</taxon>
        <taxon>Salamandroidea</taxon>
        <taxon>Salamandridae</taxon>
        <taxon>Pleurodelinae</taxon>
        <taxon>Pleurodeles</taxon>
    </lineage>
</organism>
<dbReference type="Proteomes" id="UP001066276">
    <property type="component" value="Chromosome 1_2"/>
</dbReference>
<accession>A0AAV7WA98</accession>
<keyword evidence="2" id="KW-1185">Reference proteome</keyword>
<protein>
    <submittedName>
        <fullName evidence="1">Uncharacterized protein</fullName>
    </submittedName>
</protein>
<evidence type="ECO:0000313" key="1">
    <source>
        <dbReference type="EMBL" id="KAJ1210964.1"/>
    </source>
</evidence>